<protein>
    <submittedName>
        <fullName evidence="3">CLAVATA3/ESR (CLE)-related protein</fullName>
    </submittedName>
</protein>
<dbReference type="PANTHER" id="PTHR37184:SF2">
    <property type="entry name" value="CLAVATA3_ESR (CLE)-RELATED PROTEIN 43"/>
    <property type="match status" value="1"/>
</dbReference>
<evidence type="ECO:0000313" key="4">
    <source>
        <dbReference type="Proteomes" id="UP001163823"/>
    </source>
</evidence>
<dbReference type="EMBL" id="JARAOO010000010">
    <property type="protein sequence ID" value="KAJ7954098.1"/>
    <property type="molecule type" value="Genomic_DNA"/>
</dbReference>
<evidence type="ECO:0000256" key="1">
    <source>
        <dbReference type="SAM" id="MobiDB-lite"/>
    </source>
</evidence>
<dbReference type="AlphaFoldDB" id="A0AAD7LA90"/>
<accession>A0AAD7LA90</accession>
<keyword evidence="2" id="KW-0732">Signal</keyword>
<evidence type="ECO:0000256" key="2">
    <source>
        <dbReference type="SAM" id="SignalP"/>
    </source>
</evidence>
<gene>
    <name evidence="3" type="ORF">O6P43_025710</name>
</gene>
<dbReference type="InterPro" id="IPR040274">
    <property type="entry name" value="CLE27/CLE43"/>
</dbReference>
<feature type="chain" id="PRO_5041897522" evidence="2">
    <location>
        <begin position="37"/>
        <end position="100"/>
    </location>
</feature>
<feature type="signal peptide" evidence="2">
    <location>
        <begin position="1"/>
        <end position="36"/>
    </location>
</feature>
<comment type="caution">
    <text evidence="3">The sequence shown here is derived from an EMBL/GenBank/DDBJ whole genome shotgun (WGS) entry which is preliminary data.</text>
</comment>
<reference evidence="3" key="1">
    <citation type="journal article" date="2023" name="Science">
        <title>Elucidation of the pathway for biosynthesis of saponin adjuvants from the soapbark tree.</title>
        <authorList>
            <person name="Reed J."/>
            <person name="Orme A."/>
            <person name="El-Demerdash A."/>
            <person name="Owen C."/>
            <person name="Martin L.B.B."/>
            <person name="Misra R.C."/>
            <person name="Kikuchi S."/>
            <person name="Rejzek M."/>
            <person name="Martin A.C."/>
            <person name="Harkess A."/>
            <person name="Leebens-Mack J."/>
            <person name="Louveau T."/>
            <person name="Stephenson M.J."/>
            <person name="Osbourn A."/>
        </authorList>
    </citation>
    <scope>NUCLEOTIDE SEQUENCE</scope>
    <source>
        <strain evidence="3">S10</strain>
    </source>
</reference>
<dbReference type="Proteomes" id="UP001163823">
    <property type="component" value="Chromosome 10"/>
</dbReference>
<dbReference type="PANTHER" id="PTHR37184">
    <property type="entry name" value="CLAVATA3/ESR (CLE)-RELATED PROTEIN 27"/>
    <property type="match status" value="1"/>
</dbReference>
<dbReference type="KEGG" id="qsa:O6P43_025710"/>
<name>A0AAD7LA90_QUISA</name>
<keyword evidence="4" id="KW-1185">Reference proteome</keyword>
<organism evidence="3 4">
    <name type="scientific">Quillaja saponaria</name>
    <name type="common">Soap bark tree</name>
    <dbReference type="NCBI Taxonomy" id="32244"/>
    <lineage>
        <taxon>Eukaryota</taxon>
        <taxon>Viridiplantae</taxon>
        <taxon>Streptophyta</taxon>
        <taxon>Embryophyta</taxon>
        <taxon>Tracheophyta</taxon>
        <taxon>Spermatophyta</taxon>
        <taxon>Magnoliopsida</taxon>
        <taxon>eudicotyledons</taxon>
        <taxon>Gunneridae</taxon>
        <taxon>Pentapetalae</taxon>
        <taxon>rosids</taxon>
        <taxon>fabids</taxon>
        <taxon>Fabales</taxon>
        <taxon>Quillajaceae</taxon>
        <taxon>Quillaja</taxon>
    </lineage>
</organism>
<sequence>MWTAGGRRLMCLSAVVLMIFLVLQTWVFCPSWQVEAIQIFPANTVASVKVRQANIVDKKSKKQDLFQKYFRGRSFFPNRTQIGFEDSQRRVPSSPDPIHN</sequence>
<proteinExistence type="predicted"/>
<feature type="region of interest" description="Disordered" evidence="1">
    <location>
        <begin position="81"/>
        <end position="100"/>
    </location>
</feature>
<evidence type="ECO:0000313" key="3">
    <source>
        <dbReference type="EMBL" id="KAJ7954098.1"/>
    </source>
</evidence>